<protein>
    <recommendedName>
        <fullName evidence="4">VRR-NUC domain-containing protein</fullName>
    </recommendedName>
</protein>
<dbReference type="Proteomes" id="UP000009875">
    <property type="component" value="Unassembled WGS sequence"/>
</dbReference>
<dbReference type="EMBL" id="AGXA01000034">
    <property type="protein sequence ID" value="EKU92847.1"/>
    <property type="molecule type" value="Genomic_DNA"/>
</dbReference>
<dbReference type="InterPro" id="IPR014883">
    <property type="entry name" value="VRR_NUC"/>
</dbReference>
<dbReference type="SMART" id="SM00990">
    <property type="entry name" value="VRR_NUC"/>
    <property type="match status" value="1"/>
</dbReference>
<dbReference type="InterPro" id="IPR011856">
    <property type="entry name" value="tRNA_endonuc-like_dom_sf"/>
</dbReference>
<proteinExistence type="predicted"/>
<dbReference type="Pfam" id="PF08774">
    <property type="entry name" value="VRR_NUC"/>
    <property type="match status" value="1"/>
</dbReference>
<feature type="domain" description="VRR-NUC" evidence="4">
    <location>
        <begin position="1"/>
        <end position="81"/>
    </location>
</feature>
<gene>
    <name evidence="5" type="ORF">HMPREF9698_01600</name>
</gene>
<comment type="caution">
    <text evidence="5">The sequence shown here is derived from an EMBL/GenBank/DDBJ whole genome shotgun (WGS) entry which is preliminary data.</text>
</comment>
<evidence type="ECO:0000313" key="6">
    <source>
        <dbReference type="Proteomes" id="UP000009875"/>
    </source>
</evidence>
<keyword evidence="6" id="KW-1185">Reference proteome</keyword>
<dbReference type="GO" id="GO:0003676">
    <property type="term" value="F:nucleic acid binding"/>
    <property type="evidence" value="ECO:0007669"/>
    <property type="project" value="InterPro"/>
</dbReference>
<dbReference type="STRING" id="883081.HMPREF9698_01600"/>
<organism evidence="5 6">
    <name type="scientific">Alloiococcus otitis ATCC 51267</name>
    <dbReference type="NCBI Taxonomy" id="883081"/>
    <lineage>
        <taxon>Bacteria</taxon>
        <taxon>Bacillati</taxon>
        <taxon>Bacillota</taxon>
        <taxon>Bacilli</taxon>
        <taxon>Lactobacillales</taxon>
        <taxon>Carnobacteriaceae</taxon>
        <taxon>Alloiococcus</taxon>
    </lineage>
</organism>
<reference evidence="5 6" key="1">
    <citation type="submission" date="2012-09" db="EMBL/GenBank/DDBJ databases">
        <title>The Genome Sequence of Alloiococcus otitis ATCC 51267.</title>
        <authorList>
            <consortium name="The Broad Institute Genome Sequencing Platform"/>
            <person name="Earl A."/>
            <person name="Ward D."/>
            <person name="Feldgarden M."/>
            <person name="Gevers D."/>
            <person name="Huys G."/>
            <person name="Walker B."/>
            <person name="Young S.K."/>
            <person name="Zeng Q."/>
            <person name="Gargeya S."/>
            <person name="Fitzgerald M."/>
            <person name="Haas B."/>
            <person name="Abouelleil A."/>
            <person name="Alvarado L."/>
            <person name="Arachchi H.M."/>
            <person name="Berlin A.M."/>
            <person name="Chapman S.B."/>
            <person name="Goldberg J."/>
            <person name="Griggs A."/>
            <person name="Gujja S."/>
            <person name="Hansen M."/>
            <person name="Howarth C."/>
            <person name="Imamovic A."/>
            <person name="Larimer J."/>
            <person name="McCowen C."/>
            <person name="Montmayeur A."/>
            <person name="Murphy C."/>
            <person name="Neiman D."/>
            <person name="Pearson M."/>
            <person name="Priest M."/>
            <person name="Roberts A."/>
            <person name="Saif S."/>
            <person name="Shea T."/>
            <person name="Sisk P."/>
            <person name="Sykes S."/>
            <person name="Wortman J."/>
            <person name="Nusbaum C."/>
            <person name="Birren B."/>
        </authorList>
    </citation>
    <scope>NUCLEOTIDE SEQUENCE [LARGE SCALE GENOMIC DNA]</scope>
    <source>
        <strain evidence="5 6">ATCC 51267</strain>
    </source>
</reference>
<dbReference type="Gene3D" id="3.40.1350.10">
    <property type="match status" value="1"/>
</dbReference>
<evidence type="ECO:0000313" key="5">
    <source>
        <dbReference type="EMBL" id="EKU92847.1"/>
    </source>
</evidence>
<dbReference type="eggNOG" id="ENOG5030W1T">
    <property type="taxonomic scope" value="Bacteria"/>
</dbReference>
<keyword evidence="2" id="KW-0540">Nuclease</keyword>
<keyword evidence="3" id="KW-0378">Hydrolase</keyword>
<name>K9EPL8_9LACT</name>
<evidence type="ECO:0000256" key="2">
    <source>
        <dbReference type="ARBA" id="ARBA00022722"/>
    </source>
</evidence>
<accession>K9EPL8</accession>
<evidence type="ECO:0000256" key="3">
    <source>
        <dbReference type="ARBA" id="ARBA00022801"/>
    </source>
</evidence>
<sequence>MLEREVEKYFKEQVENTSSYCLKFTSPGTRGVPDRIVVSDRGVFFVELKRPKGGRLSPWQRRWRKKFRDLGHEVIVIHDKEGVDDFVNCYLA</sequence>
<evidence type="ECO:0000256" key="1">
    <source>
        <dbReference type="ARBA" id="ARBA00001946"/>
    </source>
</evidence>
<dbReference type="GO" id="GO:0016788">
    <property type="term" value="F:hydrolase activity, acting on ester bonds"/>
    <property type="evidence" value="ECO:0007669"/>
    <property type="project" value="InterPro"/>
</dbReference>
<dbReference type="GO" id="GO:0004518">
    <property type="term" value="F:nuclease activity"/>
    <property type="evidence" value="ECO:0007669"/>
    <property type="project" value="UniProtKB-KW"/>
</dbReference>
<dbReference type="OrthoDB" id="6706702at2"/>
<dbReference type="PATRIC" id="fig|883081.3.peg.1604"/>
<dbReference type="AlphaFoldDB" id="K9EPL8"/>
<evidence type="ECO:0000259" key="4">
    <source>
        <dbReference type="SMART" id="SM00990"/>
    </source>
</evidence>
<comment type="cofactor">
    <cofactor evidence="1">
        <name>Mg(2+)</name>
        <dbReference type="ChEBI" id="CHEBI:18420"/>
    </cofactor>
</comment>
<dbReference type="RefSeq" id="WP_003779210.1">
    <property type="nucleotide sequence ID" value="NZ_JH992963.1"/>
</dbReference>
<dbReference type="HOGENOM" id="CLU_161041_0_0_9"/>